<dbReference type="OrthoDB" id="9773571at2"/>
<dbReference type="Gene3D" id="3.40.50.150">
    <property type="entry name" value="Vaccinia Virus protein VP39"/>
    <property type="match status" value="1"/>
</dbReference>
<keyword evidence="2" id="KW-1185">Reference proteome</keyword>
<dbReference type="AlphaFoldDB" id="A0A0R1VQ44"/>
<evidence type="ECO:0000313" key="2">
    <source>
        <dbReference type="Proteomes" id="UP000051451"/>
    </source>
</evidence>
<name>A0A0R1VQ44_9LACO</name>
<dbReference type="EMBL" id="AZGB01000006">
    <property type="protein sequence ID" value="KRM07549.1"/>
    <property type="molecule type" value="Genomic_DNA"/>
</dbReference>
<accession>A0A0R1VQ44</accession>
<sequence>MILNNSIMDYQDRGNWGNAKWRGNCSGHVIYDLLDTFKPKNFIEVFSGGGTGQDVAKDLGYSNSIHLDLANGWNALKDDIPASSDFVFSHPPYFDIIDYNQQRSSYDQDDLSNKMPYNKFINELDLINEKIYNCLVNGGRHAILLGDVRKKGKYYSLIKDMTWFGDLEEHIIKIQHNCYSAKKNYITKNPLIAIAHEHLLIFRKNGIWTLNIKYTKDFEMSIRQLDKITWRDLIRSVFEEKGKELYLQQVYKVLDGCKKSANNQHWKEKIRQTINTSQEFIRIEKGKYKLAI</sequence>
<dbReference type="Proteomes" id="UP000051451">
    <property type="component" value="Unassembled WGS sequence"/>
</dbReference>
<evidence type="ECO:0000313" key="1">
    <source>
        <dbReference type="EMBL" id="KRM07549.1"/>
    </source>
</evidence>
<dbReference type="GeneID" id="98318293"/>
<reference evidence="1 2" key="1">
    <citation type="journal article" date="2015" name="Genome Announc.">
        <title>Expanding the biotechnology potential of lactobacilli through comparative genomics of 213 strains and associated genera.</title>
        <authorList>
            <person name="Sun Z."/>
            <person name="Harris H.M."/>
            <person name="McCann A."/>
            <person name="Guo C."/>
            <person name="Argimon S."/>
            <person name="Zhang W."/>
            <person name="Yang X."/>
            <person name="Jeffery I.B."/>
            <person name="Cooney J.C."/>
            <person name="Kagawa T.F."/>
            <person name="Liu W."/>
            <person name="Song Y."/>
            <person name="Salvetti E."/>
            <person name="Wrobel A."/>
            <person name="Rasinkangas P."/>
            <person name="Parkhill J."/>
            <person name="Rea M.C."/>
            <person name="O'Sullivan O."/>
            <person name="Ritari J."/>
            <person name="Douillard F.P."/>
            <person name="Paul Ross R."/>
            <person name="Yang R."/>
            <person name="Briner A.E."/>
            <person name="Felis G.E."/>
            <person name="de Vos W.M."/>
            <person name="Barrangou R."/>
            <person name="Klaenhammer T.R."/>
            <person name="Caufield P.W."/>
            <person name="Cui Y."/>
            <person name="Zhang H."/>
            <person name="O'Toole P.W."/>
        </authorList>
    </citation>
    <scope>NUCLEOTIDE SEQUENCE [LARGE SCALE GENOMIC DNA]</scope>
    <source>
        <strain evidence="1 2">DSM 18630</strain>
    </source>
</reference>
<organism evidence="1 2">
    <name type="scientific">Liquorilactobacillus ghanensis DSM 18630</name>
    <dbReference type="NCBI Taxonomy" id="1423750"/>
    <lineage>
        <taxon>Bacteria</taxon>
        <taxon>Bacillati</taxon>
        <taxon>Bacillota</taxon>
        <taxon>Bacilli</taxon>
        <taxon>Lactobacillales</taxon>
        <taxon>Lactobacillaceae</taxon>
        <taxon>Liquorilactobacillus</taxon>
    </lineage>
</organism>
<evidence type="ECO:0008006" key="3">
    <source>
        <dbReference type="Google" id="ProtNLM"/>
    </source>
</evidence>
<dbReference type="STRING" id="1423750.FC89_GL000236"/>
<protein>
    <recommendedName>
        <fullName evidence="3">DNA methylase N-4/N-6 domain-containing protein</fullName>
    </recommendedName>
</protein>
<dbReference type="InterPro" id="IPR029063">
    <property type="entry name" value="SAM-dependent_MTases_sf"/>
</dbReference>
<dbReference type="PATRIC" id="fig|1423750.3.peg.238"/>
<dbReference type="RefSeq" id="WP_057871035.1">
    <property type="nucleotide sequence ID" value="NZ_AZGB01000006.1"/>
</dbReference>
<dbReference type="SUPFAM" id="SSF53335">
    <property type="entry name" value="S-adenosyl-L-methionine-dependent methyltransferases"/>
    <property type="match status" value="1"/>
</dbReference>
<comment type="caution">
    <text evidence="1">The sequence shown here is derived from an EMBL/GenBank/DDBJ whole genome shotgun (WGS) entry which is preliminary data.</text>
</comment>
<proteinExistence type="predicted"/>
<gene>
    <name evidence="1" type="ORF">FC89_GL000236</name>
</gene>